<dbReference type="STRING" id="1034345.GCA_000236865_01024"/>
<gene>
    <name evidence="1" type="ORF">C1880_02885</name>
</gene>
<reference evidence="1 2" key="1">
    <citation type="journal article" date="2018" name="Elife">
        <title>Discovery and characterization of a prevalent human gut bacterial enzyme sufficient for the inactivation of a family of plant toxins.</title>
        <authorList>
            <person name="Koppel N."/>
            <person name="Bisanz J.E."/>
            <person name="Pandelia M.E."/>
            <person name="Turnbaugh P.J."/>
            <person name="Balskus E.P."/>
        </authorList>
    </citation>
    <scope>NUCLEOTIDE SEQUENCE [LARGE SCALE GENOMIC DNA]</scope>
    <source>
        <strain evidence="2">anaerobia AP69FAA</strain>
    </source>
</reference>
<dbReference type="GO" id="GO:0016874">
    <property type="term" value="F:ligase activity"/>
    <property type="evidence" value="ECO:0007669"/>
    <property type="project" value="UniProtKB-KW"/>
</dbReference>
<evidence type="ECO:0000313" key="2">
    <source>
        <dbReference type="Proteomes" id="UP000253792"/>
    </source>
</evidence>
<evidence type="ECO:0000313" key="1">
    <source>
        <dbReference type="EMBL" id="RDB56884.1"/>
    </source>
</evidence>
<organism evidence="1 2">
    <name type="scientific">Senegalimassilia anaerobia</name>
    <dbReference type="NCBI Taxonomy" id="1473216"/>
    <lineage>
        <taxon>Bacteria</taxon>
        <taxon>Bacillati</taxon>
        <taxon>Actinomycetota</taxon>
        <taxon>Coriobacteriia</taxon>
        <taxon>Coriobacteriales</taxon>
        <taxon>Coriobacteriaceae</taxon>
        <taxon>Senegalimassilia</taxon>
    </lineage>
</organism>
<dbReference type="AlphaFoldDB" id="A0A369LCH3"/>
<proteinExistence type="predicted"/>
<keyword evidence="2" id="KW-1185">Reference proteome</keyword>
<dbReference type="Proteomes" id="UP000253792">
    <property type="component" value="Unassembled WGS sequence"/>
</dbReference>
<dbReference type="EMBL" id="PPTP01000002">
    <property type="protein sequence ID" value="RDB56884.1"/>
    <property type="molecule type" value="Genomic_DNA"/>
</dbReference>
<comment type="caution">
    <text evidence="1">The sequence shown here is derived from an EMBL/GenBank/DDBJ whole genome shotgun (WGS) entry which is preliminary data.</text>
</comment>
<sequence>MARYRAIMVLGPETALFTLDCPKCGAQVQLLRAIPGALREEVRASAQQVGAGGLN</sequence>
<protein>
    <submittedName>
        <fullName evidence="1">UDP-N-acetylmuramoylalanyl-D-glutamate--2, 6-diaminopimelate ligase</fullName>
    </submittedName>
</protein>
<dbReference type="OrthoDB" id="3176356at2"/>
<name>A0A369LCH3_9ACTN</name>
<keyword evidence="1" id="KW-0436">Ligase</keyword>
<accession>A0A369LCH3</accession>